<dbReference type="PANTHER" id="PTHR34351:SF2">
    <property type="entry name" value="DUF58 DOMAIN-CONTAINING PROTEIN"/>
    <property type="match status" value="1"/>
</dbReference>
<dbReference type="Proteomes" id="UP000216682">
    <property type="component" value="Unassembled WGS sequence"/>
</dbReference>
<keyword evidence="1" id="KW-1133">Transmembrane helix</keyword>
<dbReference type="PANTHER" id="PTHR34351">
    <property type="entry name" value="SLR1927 PROTEIN-RELATED"/>
    <property type="match status" value="1"/>
</dbReference>
<name>A0A265E4L6_9STAP</name>
<dbReference type="AlphaFoldDB" id="A0A265E4L6"/>
<dbReference type="EMBL" id="NPEZ01000006">
    <property type="protein sequence ID" value="OZT76527.1"/>
    <property type="molecule type" value="Genomic_DNA"/>
</dbReference>
<feature type="transmembrane region" description="Helical" evidence="1">
    <location>
        <begin position="17"/>
        <end position="35"/>
    </location>
</feature>
<gene>
    <name evidence="2" type="ORF">CFN03_11740</name>
</gene>
<evidence type="ECO:0000313" key="3">
    <source>
        <dbReference type="Proteomes" id="UP000216682"/>
    </source>
</evidence>
<evidence type="ECO:0000313" key="2">
    <source>
        <dbReference type="EMBL" id="OZT76527.1"/>
    </source>
</evidence>
<keyword evidence="1" id="KW-0812">Transmembrane</keyword>
<accession>A0A265E4L6</accession>
<keyword evidence="1" id="KW-0472">Membrane</keyword>
<comment type="caution">
    <text evidence="2">The sequence shown here is derived from an EMBL/GenBank/DDBJ whole genome shotgun (WGS) entry which is preliminary data.</text>
</comment>
<protein>
    <submittedName>
        <fullName evidence="2">Uncharacterized protein</fullName>
    </submittedName>
</protein>
<proteinExistence type="predicted"/>
<sequence length="407" mass="47191">MEFQEMNYKVDYQPSNVMTFFIGAVAILFVLDVFYGMQLNRWMTLSLGLFMSFFLLNLIYEKMVPDKITVSILERDIRLFNNQEGTLRFRIHNEGWLPVLNGSIILVAGDDIEFFNDTSLKIRHQTETRAVFTVMAKSDITIEIPFRARKRGIVKVMDTRIEVPKIFGFDSLKLTQKGRFLHEILVYPGQLDIPPFDMRSKTLQGLFIQKRALYNDPMLTIGTRSYQQTDSMKDIHWKASAKAGGLQTRIYEKTTHVSWLIAINLRSEKTYAPPSNIEENIEKIAYLTRMASEASIPYSLFTNLSTFDSRTFLKLEEGTGKLHYRKTLETLARIDALSYTLSFDRLLKHIHTHEALPSHLLFTGRTDPAIEDMLKSFRARGIEVFQMDEDDVQPYAFPIRSDYDEPN</sequence>
<feature type="transmembrane region" description="Helical" evidence="1">
    <location>
        <begin position="42"/>
        <end position="60"/>
    </location>
</feature>
<evidence type="ECO:0000256" key="1">
    <source>
        <dbReference type="SAM" id="Phobius"/>
    </source>
</evidence>
<organism evidence="2 3">
    <name type="scientific">Salinicoccus roseus</name>
    <dbReference type="NCBI Taxonomy" id="45670"/>
    <lineage>
        <taxon>Bacteria</taxon>
        <taxon>Bacillati</taxon>
        <taxon>Bacillota</taxon>
        <taxon>Bacilli</taxon>
        <taxon>Bacillales</taxon>
        <taxon>Staphylococcaceae</taxon>
        <taxon>Salinicoccus</taxon>
    </lineage>
</organism>
<reference evidence="2 3" key="1">
    <citation type="submission" date="2017-07" db="EMBL/GenBank/DDBJ databases">
        <title>Shotgun whole genome sequences of three halophilic bacterial isolates.</title>
        <authorList>
            <person name="Pozzo T."/>
            <person name="Higdon S.M."/>
            <person name="Quillaguaman J."/>
        </authorList>
    </citation>
    <scope>NUCLEOTIDE SEQUENCE [LARGE SCALE GENOMIC DNA]</scope>
    <source>
        <strain evidence="2 3">BU-1</strain>
    </source>
</reference>